<name>A0A7Y2PZ74_9MICO</name>
<dbReference type="InterPro" id="IPR032466">
    <property type="entry name" value="Metal_Hydrolase"/>
</dbReference>
<dbReference type="Gene3D" id="3.20.20.140">
    <property type="entry name" value="Metal-dependent hydrolases"/>
    <property type="match status" value="2"/>
</dbReference>
<dbReference type="GO" id="GO:0016810">
    <property type="term" value="F:hydrolase activity, acting on carbon-nitrogen (but not peptide) bonds"/>
    <property type="evidence" value="ECO:0007669"/>
    <property type="project" value="InterPro"/>
</dbReference>
<dbReference type="Gene3D" id="3.10.310.70">
    <property type="match status" value="1"/>
</dbReference>
<dbReference type="InterPro" id="IPR013108">
    <property type="entry name" value="Amidohydro_3"/>
</dbReference>
<dbReference type="Proteomes" id="UP000543598">
    <property type="component" value="Unassembled WGS sequence"/>
</dbReference>
<accession>A0A7Y2PZ74</accession>
<evidence type="ECO:0000259" key="1">
    <source>
        <dbReference type="Pfam" id="PF07969"/>
    </source>
</evidence>
<evidence type="ECO:0000313" key="2">
    <source>
        <dbReference type="EMBL" id="NNH02993.1"/>
    </source>
</evidence>
<feature type="domain" description="Amidohydrolase 3" evidence="1">
    <location>
        <begin position="110"/>
        <end position="564"/>
    </location>
</feature>
<gene>
    <name evidence="2" type="ORF">HLA99_03855</name>
</gene>
<proteinExistence type="predicted"/>
<keyword evidence="2" id="KW-0378">Hydrolase</keyword>
<dbReference type="PANTHER" id="PTHR22642:SF21">
    <property type="entry name" value="PERIPLASMIC PROTEIN"/>
    <property type="match status" value="1"/>
</dbReference>
<dbReference type="EMBL" id="JABEMB010000003">
    <property type="protein sequence ID" value="NNH02993.1"/>
    <property type="molecule type" value="Genomic_DNA"/>
</dbReference>
<evidence type="ECO:0000313" key="3">
    <source>
        <dbReference type="Proteomes" id="UP000543598"/>
    </source>
</evidence>
<dbReference type="AlphaFoldDB" id="A0A7Y2PZ74"/>
<dbReference type="SUPFAM" id="SSF51338">
    <property type="entry name" value="Composite domain of metallo-dependent hydrolases"/>
    <property type="match status" value="1"/>
</dbReference>
<dbReference type="PANTHER" id="PTHR22642">
    <property type="entry name" value="IMIDAZOLONEPROPIONASE"/>
    <property type="match status" value="1"/>
</dbReference>
<reference evidence="2 3" key="1">
    <citation type="submission" date="2020-05" db="EMBL/GenBank/DDBJ databases">
        <title>MicrobeNet Type strains.</title>
        <authorList>
            <person name="Nicholson A.C."/>
        </authorList>
    </citation>
    <scope>NUCLEOTIDE SEQUENCE [LARGE SCALE GENOMIC DNA]</scope>
    <source>
        <strain evidence="2 3">JCM 14282</strain>
    </source>
</reference>
<dbReference type="SUPFAM" id="SSF51556">
    <property type="entry name" value="Metallo-dependent hydrolases"/>
    <property type="match status" value="1"/>
</dbReference>
<dbReference type="InterPro" id="IPR006311">
    <property type="entry name" value="TAT_signal"/>
</dbReference>
<dbReference type="Pfam" id="PF07969">
    <property type="entry name" value="Amidohydro_3"/>
    <property type="match status" value="1"/>
</dbReference>
<dbReference type="RefSeq" id="WP_167034876.1">
    <property type="nucleotide sequence ID" value="NZ_BAAANA010000002.1"/>
</dbReference>
<comment type="caution">
    <text evidence="2">The sequence shown here is derived from an EMBL/GenBank/DDBJ whole genome shotgun (WGS) entry which is preliminary data.</text>
</comment>
<organism evidence="2 3">
    <name type="scientific">Microbacterium ulmi</name>
    <dbReference type="NCBI Taxonomy" id="179095"/>
    <lineage>
        <taxon>Bacteria</taxon>
        <taxon>Bacillati</taxon>
        <taxon>Actinomycetota</taxon>
        <taxon>Actinomycetes</taxon>
        <taxon>Micrococcales</taxon>
        <taxon>Microbacteriaceae</taxon>
        <taxon>Microbacterium</taxon>
    </lineage>
</organism>
<keyword evidence="3" id="KW-1185">Reference proteome</keyword>
<dbReference type="PROSITE" id="PS51318">
    <property type="entry name" value="TAT"/>
    <property type="match status" value="1"/>
</dbReference>
<dbReference type="Gene3D" id="2.30.40.10">
    <property type="entry name" value="Urease, subunit C, domain 1"/>
    <property type="match status" value="2"/>
</dbReference>
<protein>
    <submittedName>
        <fullName evidence="2">Amidohydrolase family protein</fullName>
    </submittedName>
</protein>
<dbReference type="InterPro" id="IPR011059">
    <property type="entry name" value="Metal-dep_hydrolase_composite"/>
</dbReference>
<sequence length="687" mass="72218">MGKKSEQFGENPQDATEGISRRGLIIGGSAAAAAAVLSGSAVASPAAVAAPPGYTTAVGGGGNDDLLFVNGSIHTYDDDNSVVDAVRIRNGRFIAVGQDAINAGDSRFKVDLGGRTVIPGIIDSHNHIGLVSNRPGHWVGLEDVFTHEDAVARLTAKADSVPEGELVTSLGPIVAMQFPGNVLPNLTTLNAVPRPVMIMAEQGGNAVNQAAIDYFAAKGITITVNAAGYPTGAGVGLALQRLRQELTDADRETNAQAALQYYSTLGITTHLDEGAFHVDTPGTAIWNENAYTLHRGFLARNAKKALPARIRFDYLEEDSTADLPRLTARLKNAFPFFGSDMMRSGGIGEFTVNGFGGGAVAIGGPVWLAGTKMVAQAGWRNENHSLSATDIGQIVAGWEAVNAEIPIDGLRWVVAHVPNITEDHANRLKAMGVGVKVGWGPTRTGSNLGPKHRMLIDSGIHVGYHSDGGDITSINPWLNLYTMITGRNLLGNVVWEAGQSITRDEAIQLATKDNSWFIHEDDLGGIKVGNHADLLVLDRDFYTIPDADIPKIHSDLTVVGGDIIHDSGAIPGDRSWAEGWTNRYNHPAAVRRIDLAVSSTPRTVAGKAYVTVVATNNEAVPVDVVITTAFGTKSFTNVAPGKSASVSFNSTLASIGAGEATIEVTAVLNGASVTNTKIAPYPAFPAA</sequence>